<evidence type="ECO:0008006" key="4">
    <source>
        <dbReference type="Google" id="ProtNLM"/>
    </source>
</evidence>
<comment type="caution">
    <text evidence="2">The sequence shown here is derived from an EMBL/GenBank/DDBJ whole genome shotgun (WGS) entry which is preliminary data.</text>
</comment>
<gene>
    <name evidence="2" type="ORF">H9703_01970</name>
</gene>
<evidence type="ECO:0000313" key="2">
    <source>
        <dbReference type="EMBL" id="HJC44898.1"/>
    </source>
</evidence>
<reference evidence="2" key="2">
    <citation type="submission" date="2021-04" db="EMBL/GenBank/DDBJ databases">
        <authorList>
            <person name="Gilroy R."/>
        </authorList>
    </citation>
    <scope>NUCLEOTIDE SEQUENCE</scope>
    <source>
        <strain evidence="2">ChiSjej5B23-2810</strain>
    </source>
</reference>
<reference evidence="2" key="1">
    <citation type="journal article" date="2021" name="PeerJ">
        <title>Extensive microbial diversity within the chicken gut microbiome revealed by metagenomics and culture.</title>
        <authorList>
            <person name="Gilroy R."/>
            <person name="Ravi A."/>
            <person name="Getino M."/>
            <person name="Pursley I."/>
            <person name="Horton D.L."/>
            <person name="Alikhan N.F."/>
            <person name="Baker D."/>
            <person name="Gharbi K."/>
            <person name="Hall N."/>
            <person name="Watson M."/>
            <person name="Adriaenssens E.M."/>
            <person name="Foster-Nyarko E."/>
            <person name="Jarju S."/>
            <person name="Secka A."/>
            <person name="Antonio M."/>
            <person name="Oren A."/>
            <person name="Chaudhuri R.R."/>
            <person name="La Ragione R."/>
            <person name="Hildebrand F."/>
            <person name="Pallen M.J."/>
        </authorList>
    </citation>
    <scope>NUCLEOTIDE SEQUENCE</scope>
    <source>
        <strain evidence="2">ChiSjej5B23-2810</strain>
    </source>
</reference>
<organism evidence="2 3">
    <name type="scientific">Candidatus Faecalibacterium faecigallinarum</name>
    <dbReference type="NCBI Taxonomy" id="2838577"/>
    <lineage>
        <taxon>Bacteria</taxon>
        <taxon>Bacillati</taxon>
        <taxon>Bacillota</taxon>
        <taxon>Clostridia</taxon>
        <taxon>Eubacteriales</taxon>
        <taxon>Oscillospiraceae</taxon>
        <taxon>Faecalibacterium</taxon>
    </lineage>
</organism>
<dbReference type="EMBL" id="DWWN01000015">
    <property type="protein sequence ID" value="HJC44898.1"/>
    <property type="molecule type" value="Genomic_DNA"/>
</dbReference>
<sequence>MKQKNRNILIGAILMISGAGLALILTFIYGSVLDSSLAEQVTAMTQQDAAFAAELEASGMTLDALIEGMQGTLSILLGLGAALNVVKIVVGVLGIRKAAEPATFFVVWGVVFLLLGVLGMMFSGVASVFGLCDLAGGVFGPGLFLWGGIQNKRAFQQMLKEERAAEEQAAESASAWPPVRK</sequence>
<proteinExistence type="predicted"/>
<keyword evidence="1" id="KW-0812">Transmembrane</keyword>
<dbReference type="Proteomes" id="UP000823906">
    <property type="component" value="Unassembled WGS sequence"/>
</dbReference>
<feature type="transmembrane region" description="Helical" evidence="1">
    <location>
        <begin position="73"/>
        <end position="95"/>
    </location>
</feature>
<feature type="transmembrane region" description="Helical" evidence="1">
    <location>
        <begin position="128"/>
        <end position="149"/>
    </location>
</feature>
<name>A0A9D2P9M6_9FIRM</name>
<dbReference type="AlphaFoldDB" id="A0A9D2P9M6"/>
<keyword evidence="1" id="KW-0472">Membrane</keyword>
<evidence type="ECO:0000313" key="3">
    <source>
        <dbReference type="Proteomes" id="UP000823906"/>
    </source>
</evidence>
<protein>
    <recommendedName>
        <fullName evidence="4">DUF4064 domain-containing protein</fullName>
    </recommendedName>
</protein>
<keyword evidence="1" id="KW-1133">Transmembrane helix</keyword>
<accession>A0A9D2P9M6</accession>
<feature type="transmembrane region" description="Helical" evidence="1">
    <location>
        <begin position="102"/>
        <end position="122"/>
    </location>
</feature>
<evidence type="ECO:0000256" key="1">
    <source>
        <dbReference type="SAM" id="Phobius"/>
    </source>
</evidence>
<feature type="transmembrane region" description="Helical" evidence="1">
    <location>
        <begin position="7"/>
        <end position="29"/>
    </location>
</feature>